<reference evidence="3" key="1">
    <citation type="submission" date="2017-08" db="EMBL/GenBank/DDBJ databases">
        <authorList>
            <person name="Varghese N."/>
            <person name="Submissions S."/>
        </authorList>
    </citation>
    <scope>NUCLEOTIDE SEQUENCE [LARGE SCALE GENOMIC DNA]</scope>
    <source>
        <strain evidence="3">DSM 23173</strain>
    </source>
</reference>
<evidence type="ECO:0000313" key="2">
    <source>
        <dbReference type="EMBL" id="SOC44804.1"/>
    </source>
</evidence>
<evidence type="ECO:0000313" key="3">
    <source>
        <dbReference type="Proteomes" id="UP000219412"/>
    </source>
</evidence>
<keyword evidence="1" id="KW-0472">Membrane</keyword>
<dbReference type="AlphaFoldDB" id="A0A285USI2"/>
<protein>
    <submittedName>
        <fullName evidence="2">Uncharacterized protein</fullName>
    </submittedName>
</protein>
<evidence type="ECO:0000256" key="1">
    <source>
        <dbReference type="SAM" id="Phobius"/>
    </source>
</evidence>
<keyword evidence="3" id="KW-1185">Reference proteome</keyword>
<name>A0A285USI2_9STAP</name>
<sequence length="59" mass="6573">MSTRGILNLSLILLLIAAVGLFIMYFYVPVFQTAGYLVSISLGVVVILIMLILNNWKRS</sequence>
<feature type="transmembrane region" description="Helical" evidence="1">
    <location>
        <begin position="7"/>
        <end position="28"/>
    </location>
</feature>
<organism evidence="2 3">
    <name type="scientific">Salinicoccus kekensis</name>
    <dbReference type="NCBI Taxonomy" id="714307"/>
    <lineage>
        <taxon>Bacteria</taxon>
        <taxon>Bacillati</taxon>
        <taxon>Bacillota</taxon>
        <taxon>Bacilli</taxon>
        <taxon>Bacillales</taxon>
        <taxon>Staphylococcaceae</taxon>
        <taxon>Salinicoccus</taxon>
    </lineage>
</organism>
<feature type="transmembrane region" description="Helical" evidence="1">
    <location>
        <begin position="34"/>
        <end position="53"/>
    </location>
</feature>
<proteinExistence type="predicted"/>
<keyword evidence="1" id="KW-1133">Transmembrane helix</keyword>
<keyword evidence="1" id="KW-0812">Transmembrane</keyword>
<dbReference type="EMBL" id="OBQF01000007">
    <property type="protein sequence ID" value="SOC44804.1"/>
    <property type="molecule type" value="Genomic_DNA"/>
</dbReference>
<gene>
    <name evidence="2" type="ORF">SAMN05878391_2479</name>
</gene>
<accession>A0A285USI2</accession>
<dbReference type="Proteomes" id="UP000219412">
    <property type="component" value="Unassembled WGS sequence"/>
</dbReference>